<dbReference type="InterPro" id="IPR011992">
    <property type="entry name" value="EF-hand-dom_pair"/>
</dbReference>
<dbReference type="PANTHER" id="PTHR10582">
    <property type="entry name" value="TRANSIENT RECEPTOR POTENTIAL ION CHANNEL PROTEIN"/>
    <property type="match status" value="1"/>
</dbReference>
<name>A0A7S1B142_NOCSC</name>
<keyword evidence="4" id="KW-0472">Membrane</keyword>
<dbReference type="PROSITE" id="PS00018">
    <property type="entry name" value="EF_HAND_1"/>
    <property type="match status" value="1"/>
</dbReference>
<dbReference type="EMBL" id="HBFQ01064259">
    <property type="protein sequence ID" value="CAD8871195.1"/>
    <property type="molecule type" value="Transcribed_RNA"/>
</dbReference>
<dbReference type="GO" id="GO:0020037">
    <property type="term" value="F:heme binding"/>
    <property type="evidence" value="ECO:0007669"/>
    <property type="project" value="InterPro"/>
</dbReference>
<evidence type="ECO:0000256" key="3">
    <source>
        <dbReference type="SAM" id="MobiDB-lite"/>
    </source>
</evidence>
<feature type="transmembrane region" description="Helical" evidence="4">
    <location>
        <begin position="894"/>
        <end position="914"/>
    </location>
</feature>
<dbReference type="InterPro" id="IPR000971">
    <property type="entry name" value="Globin"/>
</dbReference>
<dbReference type="Pfam" id="PF00042">
    <property type="entry name" value="Globin"/>
    <property type="match status" value="1"/>
</dbReference>
<dbReference type="GO" id="GO:0005509">
    <property type="term" value="F:calcium ion binding"/>
    <property type="evidence" value="ECO:0007669"/>
    <property type="project" value="InterPro"/>
</dbReference>
<evidence type="ECO:0000313" key="6">
    <source>
        <dbReference type="EMBL" id="CAD8871195.1"/>
    </source>
</evidence>
<keyword evidence="4" id="KW-0812">Transmembrane</keyword>
<dbReference type="InterPro" id="IPR044399">
    <property type="entry name" value="Mb-like_M"/>
</dbReference>
<dbReference type="GO" id="GO:0098703">
    <property type="term" value="P:calcium ion import across plasma membrane"/>
    <property type="evidence" value="ECO:0007669"/>
    <property type="project" value="TreeGrafter"/>
</dbReference>
<sequence length="1127" mass="125399">MPRSLKGLVKAQLAVNRLRSLTPSRSKSQTNDADQDLGLFTVDPAVARATQEAWAQFIATFESVDNAGEAIYVAIFESAPALQSLFSQPKTVQAVKFGTALTSLINTMTDAPALKVAVETLGFQHLHVEVTNVRLAVFRDSIVELIDLEMEGKLSEEVSSTLVALMTYVGKGIMFVKTHHGERLKILTASWAALSAKPTAAQEAAAHEDSESDEGGSESPSNPLTPKTKTGRSLGNMLNGGSGSKNDSGELKGKAKTKSVMPTTFDGMFRINSAVMGFNKSVWMYEVLESFDGIVSNVSNSNRVKEETDVLALKIAKHPQESINLPDFKACMLATLRSLLLKQWTSVHEEAWSWMWENIARMLLNSLPLPPRYETALSDFLDSCDERKMFEMRKAIYTAFFHEAPVGQDYFVQSNSRLHFIAERVIAMTLEIYHQPRRLVAEISVLGLRHVGFGIPTELFSPFVTACVAVLQDMGADTLAVEAYRWSLGLVAKILVRMIQEGSTVVMKAINANSQKQLKKALSGAPRGNRSSWLLDVQVGDQHISPLSIAIENRSIDVAQVILKDLLTIRADRDRYYYGVDELFRRHTDIIKVLCEDAPMLLTTLLEGLIWRSHRPDANGMRRVNYYVKHLLIDNDGNFSDALRWLTANGDPGIISSPVVVLVSDSLWRLIVYKQFMIEKLRDIVSVVVFVLTQGILPNLDGGNQRAIGWCILFGRTFTYVFVMGRQSMTFCVRIWTWSRNEMRRIFEEIDTDHNGTIDWSEFIQASTAFKQSVQNEIDKALKIFRDDDSLASMQEDRKAIAQKGKTMNTVFEILLMLLLAVMFFCEPMLLCFDGSLEEWPTNSCPNADPVKYQYSILSMSGVVIHWFTLGELAVLSTQVSAFLLVCSHVMADVVQFLTALSFLILMFGSAITILCRECSTEAGDFTDMANAMVSLFSVTLGFYEGDWRQLQEEPPLLLAIFIFVMCSSVLLLNLLIAQLNLSYEYVAQDMLGFARLHRASLIVEQMAACTKEKWEKTKESLKLDQPIEFDEGDLGISGGIPVPELASLNRCTRESIIRYGGSTSPEAPWPEDKTHSANELSQLDRIEVAMLKTLKHISKEGRDGHVAGGADTPSSGSNVSLGSPEN</sequence>
<dbReference type="InterPro" id="IPR024862">
    <property type="entry name" value="TRPV"/>
</dbReference>
<dbReference type="CDD" id="cd01040">
    <property type="entry name" value="Mb-like"/>
    <property type="match status" value="2"/>
</dbReference>
<feature type="compositionally biased region" description="Polar residues" evidence="3">
    <location>
        <begin position="1113"/>
        <end position="1127"/>
    </location>
</feature>
<feature type="region of interest" description="Disordered" evidence="3">
    <location>
        <begin position="1098"/>
        <end position="1127"/>
    </location>
</feature>
<evidence type="ECO:0000256" key="2">
    <source>
        <dbReference type="ARBA" id="ARBA00022837"/>
    </source>
</evidence>
<dbReference type="AlphaFoldDB" id="A0A7S1B142"/>
<dbReference type="SMART" id="SM00054">
    <property type="entry name" value="EFh"/>
    <property type="match status" value="1"/>
</dbReference>
<gene>
    <name evidence="6" type="ORF">NSCI0253_LOCUS45552</name>
</gene>
<feature type="compositionally biased region" description="Basic and acidic residues" evidence="3">
    <location>
        <begin position="1071"/>
        <end position="1082"/>
    </location>
</feature>
<dbReference type="PROSITE" id="PS50222">
    <property type="entry name" value="EF_HAND_2"/>
    <property type="match status" value="1"/>
</dbReference>
<organism evidence="6">
    <name type="scientific">Noctiluca scintillans</name>
    <name type="common">Sea sparkle</name>
    <name type="synonym">Red tide dinoflagellate</name>
    <dbReference type="NCBI Taxonomy" id="2966"/>
    <lineage>
        <taxon>Eukaryota</taxon>
        <taxon>Sar</taxon>
        <taxon>Alveolata</taxon>
        <taxon>Dinophyceae</taxon>
        <taxon>Noctilucales</taxon>
        <taxon>Noctilucaceae</taxon>
        <taxon>Noctiluca</taxon>
    </lineage>
</organism>
<dbReference type="PANTHER" id="PTHR10582:SF2">
    <property type="entry name" value="INACTIVE"/>
    <property type="match status" value="1"/>
</dbReference>
<feature type="transmembrane region" description="Helical" evidence="4">
    <location>
        <begin position="811"/>
        <end position="831"/>
    </location>
</feature>
<dbReference type="GO" id="GO:0005886">
    <property type="term" value="C:plasma membrane"/>
    <property type="evidence" value="ECO:0007669"/>
    <property type="project" value="TreeGrafter"/>
</dbReference>
<feature type="transmembrane region" description="Helical" evidence="4">
    <location>
        <begin position="956"/>
        <end position="977"/>
    </location>
</feature>
<dbReference type="InterPro" id="IPR002048">
    <property type="entry name" value="EF_hand_dom"/>
</dbReference>
<protein>
    <recommendedName>
        <fullName evidence="5">EF-hand domain-containing protein</fullName>
    </recommendedName>
</protein>
<dbReference type="GO" id="GO:0019825">
    <property type="term" value="F:oxygen binding"/>
    <property type="evidence" value="ECO:0007669"/>
    <property type="project" value="InterPro"/>
</dbReference>
<keyword evidence="4" id="KW-1133">Transmembrane helix</keyword>
<keyword evidence="2" id="KW-0106">Calcium</keyword>
<accession>A0A7S1B142</accession>
<dbReference type="Pfam" id="PF00036">
    <property type="entry name" value="EF-hand_1"/>
    <property type="match status" value="1"/>
</dbReference>
<feature type="transmembrane region" description="Helical" evidence="4">
    <location>
        <begin position="707"/>
        <end position="725"/>
    </location>
</feature>
<evidence type="ECO:0000259" key="5">
    <source>
        <dbReference type="PROSITE" id="PS50222"/>
    </source>
</evidence>
<reference evidence="6" key="1">
    <citation type="submission" date="2021-01" db="EMBL/GenBank/DDBJ databases">
        <authorList>
            <person name="Corre E."/>
            <person name="Pelletier E."/>
            <person name="Niang G."/>
            <person name="Scheremetjew M."/>
            <person name="Finn R."/>
            <person name="Kale V."/>
            <person name="Holt S."/>
            <person name="Cochrane G."/>
            <person name="Meng A."/>
            <person name="Brown T."/>
            <person name="Cohen L."/>
        </authorList>
    </citation>
    <scope>NUCLEOTIDE SEQUENCE</scope>
</reference>
<proteinExistence type="predicted"/>
<dbReference type="InterPro" id="IPR009050">
    <property type="entry name" value="Globin-like_sf"/>
</dbReference>
<dbReference type="Gene3D" id="1.10.238.10">
    <property type="entry name" value="EF-hand"/>
    <property type="match status" value="1"/>
</dbReference>
<keyword evidence="1" id="KW-0677">Repeat</keyword>
<dbReference type="GO" id="GO:0005216">
    <property type="term" value="F:monoatomic ion channel activity"/>
    <property type="evidence" value="ECO:0007669"/>
    <property type="project" value="InterPro"/>
</dbReference>
<dbReference type="Gene3D" id="1.10.490.10">
    <property type="entry name" value="Globins"/>
    <property type="match status" value="3"/>
</dbReference>
<dbReference type="SUPFAM" id="SSF46458">
    <property type="entry name" value="Globin-like"/>
    <property type="match status" value="2"/>
</dbReference>
<dbReference type="SUPFAM" id="SSF47473">
    <property type="entry name" value="EF-hand"/>
    <property type="match status" value="1"/>
</dbReference>
<feature type="transmembrane region" description="Helical" evidence="4">
    <location>
        <begin position="864"/>
        <end position="887"/>
    </location>
</feature>
<dbReference type="InterPro" id="IPR012292">
    <property type="entry name" value="Globin/Proto"/>
</dbReference>
<evidence type="ECO:0000256" key="4">
    <source>
        <dbReference type="SAM" id="Phobius"/>
    </source>
</evidence>
<feature type="region of interest" description="Disordered" evidence="3">
    <location>
        <begin position="200"/>
        <end position="256"/>
    </location>
</feature>
<feature type="domain" description="EF-hand" evidence="5">
    <location>
        <begin position="738"/>
        <end position="773"/>
    </location>
</feature>
<evidence type="ECO:0000256" key="1">
    <source>
        <dbReference type="ARBA" id="ARBA00022737"/>
    </source>
</evidence>
<feature type="region of interest" description="Disordered" evidence="3">
    <location>
        <begin position="1062"/>
        <end position="1082"/>
    </location>
</feature>
<dbReference type="InterPro" id="IPR018247">
    <property type="entry name" value="EF_Hand_1_Ca_BS"/>
</dbReference>